<dbReference type="InterPro" id="IPR051786">
    <property type="entry name" value="ASN_synthetase/amidase"/>
</dbReference>
<evidence type="ECO:0000259" key="9">
    <source>
        <dbReference type="PROSITE" id="PS51278"/>
    </source>
</evidence>
<evidence type="ECO:0000313" key="10">
    <source>
        <dbReference type="EMBL" id="SIS60552.1"/>
    </source>
</evidence>
<proteinExistence type="inferred from homology"/>
<reference evidence="11" key="1">
    <citation type="submission" date="2017-01" db="EMBL/GenBank/DDBJ databases">
        <authorList>
            <person name="Varghese N."/>
            <person name="Submissions S."/>
        </authorList>
    </citation>
    <scope>NUCLEOTIDE SEQUENCE [LARGE SCALE GENOMIC DNA]</scope>
    <source>
        <strain evidence="11">DSM 46698</strain>
    </source>
</reference>
<keyword evidence="4 8" id="KW-0547">Nucleotide-binding</keyword>
<evidence type="ECO:0000256" key="6">
    <source>
        <dbReference type="ARBA" id="ARBA00022962"/>
    </source>
</evidence>
<dbReference type="EC" id="6.3.5.4" evidence="3"/>
<dbReference type="InterPro" id="IPR014729">
    <property type="entry name" value="Rossmann-like_a/b/a_fold"/>
</dbReference>
<feature type="domain" description="Glutamine amidotransferase type-2" evidence="9">
    <location>
        <begin position="1"/>
        <end position="191"/>
    </location>
</feature>
<dbReference type="GO" id="GO:0004066">
    <property type="term" value="F:asparagine synthase (glutamine-hydrolyzing) activity"/>
    <property type="evidence" value="ECO:0007669"/>
    <property type="project" value="UniProtKB-EC"/>
</dbReference>
<dbReference type="GO" id="GO:0005524">
    <property type="term" value="F:ATP binding"/>
    <property type="evidence" value="ECO:0007669"/>
    <property type="project" value="UniProtKB-KW"/>
</dbReference>
<dbReference type="PROSITE" id="PS51278">
    <property type="entry name" value="GATASE_TYPE_2"/>
    <property type="match status" value="1"/>
</dbReference>
<dbReference type="CDD" id="cd00712">
    <property type="entry name" value="AsnB"/>
    <property type="match status" value="1"/>
</dbReference>
<dbReference type="SUPFAM" id="SSF56235">
    <property type="entry name" value="N-terminal nucleophile aminohydrolases (Ntn hydrolases)"/>
    <property type="match status" value="1"/>
</dbReference>
<sequence>MAANRHRGPDHTECSQVSEKVWIAGNRLKILDLSDASNQPFWDESKRYVLVWNGALYNYQDLRNKLLDIGYTFKTNSDSEVFLLWLKEHGVSGIKSLKGMFSFVFVNLDLEEIIIARDPSGEKPLYYHQKDDQWVFSSEARGVKAGLDQRPNIDGAQFLPYFYSRHTFPDRSFYQGIQQFLPGRGLKLDLQGKCLVEFTWEHEVAKKEAFSQQLFESKLKDAVLKNFHSERNVGVILSGGADSSLLYQLWLEETGQPMPTFTATFEKAFQKKYRDPIYARKLTSNYEGFHHEVHISLDKIKANWDEYIESLDQPVGDSASLLTWIIGKEAKSDVQVLISGAGADELLGGYQRHSAFKFYLNNKTLLLKLKPYIQWLPLPRRVRKFLASIKADPKHTFLNFASLRPVPEETAQQFLNWYPSVTDVYSAALDFDRKYYLVNDILKVHDNACMAHGIEGRTPYMDFDLIAWIKSFSEAEHLKICGKQPIKSALIYRGMDKIAKRKKLGFGLPLEEWFARDKAFQNWINPEIKAMYYKWGRHFPMEMQALCKAPEKASKDQFLLIWNMFILASWLRIHA</sequence>
<keyword evidence="6" id="KW-0315">Glutamine amidotransferase</keyword>
<comment type="catalytic activity">
    <reaction evidence="7">
        <text>L-aspartate + L-glutamine + ATP + H2O = L-asparagine + L-glutamate + AMP + diphosphate + H(+)</text>
        <dbReference type="Rhea" id="RHEA:12228"/>
        <dbReference type="ChEBI" id="CHEBI:15377"/>
        <dbReference type="ChEBI" id="CHEBI:15378"/>
        <dbReference type="ChEBI" id="CHEBI:29985"/>
        <dbReference type="ChEBI" id="CHEBI:29991"/>
        <dbReference type="ChEBI" id="CHEBI:30616"/>
        <dbReference type="ChEBI" id="CHEBI:33019"/>
        <dbReference type="ChEBI" id="CHEBI:58048"/>
        <dbReference type="ChEBI" id="CHEBI:58359"/>
        <dbReference type="ChEBI" id="CHEBI:456215"/>
        <dbReference type="EC" id="6.3.5.4"/>
    </reaction>
</comment>
<dbReference type="STRING" id="529505.SAMN05421761_10250"/>
<dbReference type="InterPro" id="IPR006426">
    <property type="entry name" value="Asn_synth_AEB"/>
</dbReference>
<evidence type="ECO:0000256" key="2">
    <source>
        <dbReference type="ARBA" id="ARBA00005752"/>
    </source>
</evidence>
<dbReference type="Proteomes" id="UP000186026">
    <property type="component" value="Unassembled WGS sequence"/>
</dbReference>
<protein>
    <recommendedName>
        <fullName evidence="3">asparagine synthase (glutamine-hydrolyzing)</fullName>
        <ecNumber evidence="3">6.3.5.4</ecNumber>
    </recommendedName>
</protein>
<comment type="pathway">
    <text evidence="1">Amino-acid biosynthesis; L-asparagine biosynthesis; L-asparagine from L-aspartate (L-Gln route): step 1/1.</text>
</comment>
<dbReference type="PANTHER" id="PTHR43284:SF1">
    <property type="entry name" value="ASPARAGINE SYNTHETASE"/>
    <property type="match status" value="1"/>
</dbReference>
<dbReference type="Gene3D" id="3.40.50.620">
    <property type="entry name" value="HUPs"/>
    <property type="match status" value="1"/>
</dbReference>
<evidence type="ECO:0000256" key="1">
    <source>
        <dbReference type="ARBA" id="ARBA00005187"/>
    </source>
</evidence>
<dbReference type="EMBL" id="FTOP01000002">
    <property type="protein sequence ID" value="SIS60552.1"/>
    <property type="molecule type" value="Genomic_DNA"/>
</dbReference>
<dbReference type="InterPro" id="IPR001962">
    <property type="entry name" value="Asn_synthase"/>
</dbReference>
<accession>A0A1N7KG35</accession>
<evidence type="ECO:0000256" key="7">
    <source>
        <dbReference type="ARBA" id="ARBA00048741"/>
    </source>
</evidence>
<name>A0A1N7KG35_9BACT</name>
<dbReference type="PIRSF" id="PIRSF001589">
    <property type="entry name" value="Asn_synthetase_glu-h"/>
    <property type="match status" value="1"/>
</dbReference>
<dbReference type="InterPro" id="IPR033738">
    <property type="entry name" value="AsnB_N"/>
</dbReference>
<dbReference type="CDD" id="cd01991">
    <property type="entry name" value="Asn_synthase_B_C"/>
    <property type="match status" value="1"/>
</dbReference>
<evidence type="ECO:0000256" key="8">
    <source>
        <dbReference type="PIRSR" id="PIRSR001589-2"/>
    </source>
</evidence>
<comment type="similarity">
    <text evidence="2">Belongs to the asparagine synthetase family.</text>
</comment>
<evidence type="ECO:0000256" key="5">
    <source>
        <dbReference type="ARBA" id="ARBA00022840"/>
    </source>
</evidence>
<evidence type="ECO:0000256" key="4">
    <source>
        <dbReference type="ARBA" id="ARBA00022741"/>
    </source>
</evidence>
<feature type="binding site" evidence="8">
    <location>
        <position position="78"/>
    </location>
    <ligand>
        <name>L-glutamine</name>
        <dbReference type="ChEBI" id="CHEBI:58359"/>
    </ligand>
</feature>
<dbReference type="Pfam" id="PF00733">
    <property type="entry name" value="Asn_synthase"/>
    <property type="match status" value="1"/>
</dbReference>
<dbReference type="GO" id="GO:0005829">
    <property type="term" value="C:cytosol"/>
    <property type="evidence" value="ECO:0007669"/>
    <property type="project" value="TreeGrafter"/>
</dbReference>
<gene>
    <name evidence="10" type="ORF">SAMN05421761_10250</name>
</gene>
<dbReference type="InterPro" id="IPR017932">
    <property type="entry name" value="GATase_2_dom"/>
</dbReference>
<keyword evidence="5 8" id="KW-0067">ATP-binding</keyword>
<dbReference type="SUPFAM" id="SSF52402">
    <property type="entry name" value="Adenine nucleotide alpha hydrolases-like"/>
    <property type="match status" value="1"/>
</dbReference>
<dbReference type="GO" id="GO:0006529">
    <property type="term" value="P:asparagine biosynthetic process"/>
    <property type="evidence" value="ECO:0007669"/>
    <property type="project" value="InterPro"/>
</dbReference>
<dbReference type="Gene3D" id="3.60.20.10">
    <property type="entry name" value="Glutamine Phosphoribosylpyrophosphate, subunit 1, domain 1"/>
    <property type="match status" value="1"/>
</dbReference>
<feature type="binding site" evidence="8">
    <location>
        <begin position="339"/>
        <end position="340"/>
    </location>
    <ligand>
        <name>ATP</name>
        <dbReference type="ChEBI" id="CHEBI:30616"/>
    </ligand>
</feature>
<dbReference type="AlphaFoldDB" id="A0A1N7KG35"/>
<keyword evidence="11" id="KW-1185">Reference proteome</keyword>
<evidence type="ECO:0000313" key="11">
    <source>
        <dbReference type="Proteomes" id="UP000186026"/>
    </source>
</evidence>
<dbReference type="Pfam" id="PF13537">
    <property type="entry name" value="GATase_7"/>
    <property type="match status" value="1"/>
</dbReference>
<dbReference type="InterPro" id="IPR029055">
    <property type="entry name" value="Ntn_hydrolases_N"/>
</dbReference>
<evidence type="ECO:0000256" key="3">
    <source>
        <dbReference type="ARBA" id="ARBA00012737"/>
    </source>
</evidence>
<dbReference type="PANTHER" id="PTHR43284">
    <property type="entry name" value="ASPARAGINE SYNTHETASE (GLUTAMINE-HYDROLYZING)"/>
    <property type="match status" value="1"/>
</dbReference>
<dbReference type="NCBIfam" id="TIGR01536">
    <property type="entry name" value="asn_synth_AEB"/>
    <property type="match status" value="1"/>
</dbReference>
<organism evidence="10 11">
    <name type="scientific">Belliella pelovolcani</name>
    <dbReference type="NCBI Taxonomy" id="529505"/>
    <lineage>
        <taxon>Bacteria</taxon>
        <taxon>Pseudomonadati</taxon>
        <taxon>Bacteroidota</taxon>
        <taxon>Cytophagia</taxon>
        <taxon>Cytophagales</taxon>
        <taxon>Cyclobacteriaceae</taxon>
        <taxon>Belliella</taxon>
    </lineage>
</organism>